<dbReference type="Proteomes" id="UP000053732">
    <property type="component" value="Unassembled WGS sequence"/>
</dbReference>
<protein>
    <submittedName>
        <fullName evidence="1">Str. FM013</fullName>
    </submittedName>
</protein>
<evidence type="ECO:0000313" key="1">
    <source>
        <dbReference type="EMBL" id="CRL29829.1"/>
    </source>
</evidence>
<evidence type="ECO:0000313" key="2">
    <source>
        <dbReference type="Proteomes" id="UP000053732"/>
    </source>
</evidence>
<reference evidence="1 2" key="1">
    <citation type="journal article" date="2014" name="Nat. Commun.">
        <title>Multiple recent horizontal transfers of a large genomic region in cheese making fungi.</title>
        <authorList>
            <person name="Cheeseman K."/>
            <person name="Ropars J."/>
            <person name="Renault P."/>
            <person name="Dupont J."/>
            <person name="Gouzy J."/>
            <person name="Branca A."/>
            <person name="Abraham A.L."/>
            <person name="Ceppi M."/>
            <person name="Conseiller E."/>
            <person name="Debuchy R."/>
            <person name="Malagnac F."/>
            <person name="Goarin A."/>
            <person name="Silar P."/>
            <person name="Lacoste S."/>
            <person name="Sallet E."/>
            <person name="Bensimon A."/>
            <person name="Giraud T."/>
            <person name="Brygoo Y."/>
        </authorList>
    </citation>
    <scope>NUCLEOTIDE SEQUENCE [LARGE SCALE GENOMIC DNA]</scope>
    <source>
        <strain evidence="2">FM 013</strain>
    </source>
</reference>
<proteinExistence type="predicted"/>
<dbReference type="EMBL" id="HG793173">
    <property type="protein sequence ID" value="CRL29829.1"/>
    <property type="molecule type" value="Genomic_DNA"/>
</dbReference>
<gene>
    <name evidence="1" type="ORF">PCAMFM013_S040g000055</name>
</gene>
<keyword evidence="2" id="KW-1185">Reference proteome</keyword>
<name>A0A0G4PUM5_PENC3</name>
<sequence>MGSLKMEAVNELVLVLPTVDPNRGNARFDPELSEANRGSKVVRVLAFLAMECVIPAWYDLILSTLKPGRIPKVIEVYGKPAGAGTTTELASERISRSAGLGNDPPGHAHHVFSTM</sequence>
<organism evidence="1 2">
    <name type="scientific">Penicillium camemberti (strain FM 013)</name>
    <dbReference type="NCBI Taxonomy" id="1429867"/>
    <lineage>
        <taxon>Eukaryota</taxon>
        <taxon>Fungi</taxon>
        <taxon>Dikarya</taxon>
        <taxon>Ascomycota</taxon>
        <taxon>Pezizomycotina</taxon>
        <taxon>Eurotiomycetes</taxon>
        <taxon>Eurotiomycetidae</taxon>
        <taxon>Eurotiales</taxon>
        <taxon>Aspergillaceae</taxon>
        <taxon>Penicillium</taxon>
    </lineage>
</organism>
<dbReference type="AlphaFoldDB" id="A0A0G4PUM5"/>
<accession>A0A0G4PUM5</accession>